<organism evidence="9">
    <name type="scientific">Neobodo designis</name>
    <name type="common">Flagellated protozoan</name>
    <name type="synonym">Bodo designis</name>
    <dbReference type="NCBI Taxonomy" id="312471"/>
    <lineage>
        <taxon>Eukaryota</taxon>
        <taxon>Discoba</taxon>
        <taxon>Euglenozoa</taxon>
        <taxon>Kinetoplastea</taxon>
        <taxon>Metakinetoplastina</taxon>
        <taxon>Neobodonida</taxon>
        <taxon>Neobodo</taxon>
    </lineage>
</organism>
<accession>A0A7S1KWP3</accession>
<comment type="subcellular location">
    <subcellularLocation>
        <location evidence="1">Nucleus</location>
    </subcellularLocation>
</comment>
<evidence type="ECO:0000256" key="5">
    <source>
        <dbReference type="ARBA" id="ARBA00023163"/>
    </source>
</evidence>
<evidence type="ECO:0000256" key="4">
    <source>
        <dbReference type="ARBA" id="ARBA00023015"/>
    </source>
</evidence>
<evidence type="ECO:0000256" key="3">
    <source>
        <dbReference type="ARBA" id="ARBA00022853"/>
    </source>
</evidence>
<evidence type="ECO:0000256" key="1">
    <source>
        <dbReference type="ARBA" id="ARBA00004123"/>
    </source>
</evidence>
<keyword evidence="6" id="KW-0539">Nucleus</keyword>
<evidence type="ECO:0000256" key="6">
    <source>
        <dbReference type="ARBA" id="ARBA00023242"/>
    </source>
</evidence>
<feature type="compositionally biased region" description="Polar residues" evidence="8">
    <location>
        <begin position="1"/>
        <end position="20"/>
    </location>
</feature>
<proteinExistence type="inferred from homology"/>
<dbReference type="EMBL" id="HBGF01000430">
    <property type="protein sequence ID" value="CAD9088223.1"/>
    <property type="molecule type" value="Transcribed_RNA"/>
</dbReference>
<dbReference type="Pfam" id="PF05186">
    <property type="entry name" value="Dpy-30"/>
    <property type="match status" value="1"/>
</dbReference>
<comment type="similarity">
    <text evidence="2">Belongs to the dpy-30 family.</text>
</comment>
<dbReference type="AlphaFoldDB" id="A0A7S1KWP3"/>
<gene>
    <name evidence="9" type="ORF">NDES1114_LOCUS326</name>
</gene>
<evidence type="ECO:0000256" key="2">
    <source>
        <dbReference type="ARBA" id="ARBA00010849"/>
    </source>
</evidence>
<keyword evidence="4" id="KW-0805">Transcription regulation</keyword>
<name>A0A7S1KWP3_NEODS</name>
<reference evidence="9" key="1">
    <citation type="submission" date="2021-01" db="EMBL/GenBank/DDBJ databases">
        <authorList>
            <person name="Corre E."/>
            <person name="Pelletier E."/>
            <person name="Niang G."/>
            <person name="Scheremetjew M."/>
            <person name="Finn R."/>
            <person name="Kale V."/>
            <person name="Holt S."/>
            <person name="Cochrane G."/>
            <person name="Meng A."/>
            <person name="Brown T."/>
            <person name="Cohen L."/>
        </authorList>
    </citation>
    <scope>NUCLEOTIDE SEQUENCE</scope>
    <source>
        <strain evidence="9">CCAP 1951/1</strain>
    </source>
</reference>
<dbReference type="CDD" id="cd22965">
    <property type="entry name" value="DD_DPY30_SDC1"/>
    <property type="match status" value="1"/>
</dbReference>
<feature type="region of interest" description="Disordered" evidence="8">
    <location>
        <begin position="1"/>
        <end position="29"/>
    </location>
</feature>
<keyword evidence="3" id="KW-0156">Chromatin regulator</keyword>
<evidence type="ECO:0000256" key="7">
    <source>
        <dbReference type="ARBA" id="ARBA00044172"/>
    </source>
</evidence>
<dbReference type="Gene3D" id="1.20.890.10">
    <property type="entry name" value="cAMP-dependent protein kinase regulatory subunit, dimerization-anchoring domain"/>
    <property type="match status" value="1"/>
</dbReference>
<dbReference type="PANTHER" id="PTHR23356:SF16">
    <property type="entry name" value="DPY30 DOMAIN CONTAINING 2"/>
    <property type="match status" value="1"/>
</dbReference>
<dbReference type="GO" id="GO:0006325">
    <property type="term" value="P:chromatin organization"/>
    <property type="evidence" value="ECO:0007669"/>
    <property type="project" value="UniProtKB-KW"/>
</dbReference>
<evidence type="ECO:0000313" key="9">
    <source>
        <dbReference type="EMBL" id="CAD9088223.1"/>
    </source>
</evidence>
<dbReference type="PANTHER" id="PTHR23356">
    <property type="entry name" value="DPY30-RELATED"/>
    <property type="match status" value="1"/>
</dbReference>
<dbReference type="InterPro" id="IPR037856">
    <property type="entry name" value="Sdc1/DPY30"/>
</dbReference>
<sequence>MASTSGAENTDTLQETTGPQNDAEERVQVHARRYLEDNVVHVLLQGLQTLARERPENPVDYLAMYLLQKNPNKNLSVEVPLNKTSASQ</sequence>
<evidence type="ECO:0000256" key="8">
    <source>
        <dbReference type="SAM" id="MobiDB-lite"/>
    </source>
</evidence>
<dbReference type="InterPro" id="IPR007858">
    <property type="entry name" value="Dpy-30_motif"/>
</dbReference>
<keyword evidence="5" id="KW-0804">Transcription</keyword>
<dbReference type="InterPro" id="IPR049629">
    <property type="entry name" value="DPY30_SDC1_DD"/>
</dbReference>
<protein>
    <recommendedName>
        <fullName evidence="7">Protein dpy-30 homolog</fullName>
    </recommendedName>
</protein>
<dbReference type="GO" id="GO:0048188">
    <property type="term" value="C:Set1C/COMPASS complex"/>
    <property type="evidence" value="ECO:0007669"/>
    <property type="project" value="InterPro"/>
</dbReference>